<geneLocation type="plasmid" evidence="4">
    <name>1</name>
</geneLocation>
<proteinExistence type="predicted"/>
<evidence type="ECO:0000313" key="4">
    <source>
        <dbReference type="EMBL" id="CDR35300.1"/>
    </source>
</evidence>
<protein>
    <recommendedName>
        <fullName evidence="3">DUF2231 domain-containing protein</fullName>
    </recommendedName>
</protein>
<keyword evidence="1" id="KW-1133">Transmembrane helix</keyword>
<dbReference type="InterPro" id="IPR019251">
    <property type="entry name" value="DUF2231_TM"/>
</dbReference>
<feature type="transmembrane region" description="Helical" evidence="1">
    <location>
        <begin position="131"/>
        <end position="151"/>
    </location>
</feature>
<keyword evidence="1" id="KW-0812">Transmembrane</keyword>
<keyword evidence="1" id="KW-0472">Membrane</keyword>
<evidence type="ECO:0000256" key="1">
    <source>
        <dbReference type="SAM" id="Phobius"/>
    </source>
</evidence>
<keyword evidence="4" id="KW-0614">Plasmid</keyword>
<reference evidence="4" key="2">
    <citation type="submission" date="2014-09" db="EMBL/GenBank/DDBJ databases">
        <title>Criblamydia sequanensis harbors a mega-plasmid encoding arsenite resistance.</title>
        <authorList>
            <person name="Bertelli C."/>
            <person name="Goesmann A."/>
            <person name="Greub G."/>
        </authorList>
    </citation>
    <scope>NUCLEOTIDE SEQUENCE [LARGE SCALE GENOMIC DNA]</scope>
    <source>
        <strain evidence="4">CRIB-18</strain>
        <plasmid evidence="4">1</plasmid>
    </source>
</reference>
<sequence>MYKFLIFSLLCLFSFTFVYSHEAHKEIEKNESIQEIIPTQDQPTTIQFGGRPQSWTQWIGSFHFIFLHFPIALIAMTAISEFLFAWYNRPIFDYAARFMLVSAAILAIPTALLGLIYSYTATYTGLLAEFVWWHMWAGISTAIFAIIVAFMRERYGTTKLYYTCLILLFLLVNITGFLGGGMTFGPYHMHPPL</sequence>
<feature type="transmembrane region" description="Helical" evidence="1">
    <location>
        <begin position="62"/>
        <end position="86"/>
    </location>
</feature>
<dbReference type="Pfam" id="PF09990">
    <property type="entry name" value="DUF2231"/>
    <property type="match status" value="1"/>
</dbReference>
<feature type="chain" id="PRO_5001854647" description="DUF2231 domain-containing protein" evidence="2">
    <location>
        <begin position="21"/>
        <end position="193"/>
    </location>
</feature>
<dbReference type="EMBL" id="LK031773">
    <property type="protein sequence ID" value="CDR35300.1"/>
    <property type="molecule type" value="Genomic_DNA"/>
</dbReference>
<gene>
    <name evidence="4" type="ORF">CSEC_p0029</name>
</gene>
<evidence type="ECO:0000256" key="2">
    <source>
        <dbReference type="SAM" id="SignalP"/>
    </source>
</evidence>
<accession>A0A090E4A4</accession>
<dbReference type="AlphaFoldDB" id="A0A090E4A4"/>
<name>A0A090E4A4_9BACT</name>
<feature type="domain" description="DUF2231" evidence="3">
    <location>
        <begin position="62"/>
        <end position="184"/>
    </location>
</feature>
<feature type="transmembrane region" description="Helical" evidence="1">
    <location>
        <begin position="160"/>
        <end position="184"/>
    </location>
</feature>
<keyword evidence="2" id="KW-0732">Signal</keyword>
<organism evidence="4">
    <name type="scientific">Candidatus Criblamydia sequanensis CRIB-18</name>
    <dbReference type="NCBI Taxonomy" id="1437425"/>
    <lineage>
        <taxon>Bacteria</taxon>
        <taxon>Pseudomonadati</taxon>
        <taxon>Chlamydiota</taxon>
        <taxon>Chlamydiia</taxon>
        <taxon>Parachlamydiales</taxon>
        <taxon>Candidatus Criblamydiaceae</taxon>
        <taxon>Candidatus Criblamydia</taxon>
    </lineage>
</organism>
<reference evidence="4" key="1">
    <citation type="submission" date="2013-12" db="EMBL/GenBank/DDBJ databases">
        <authorList>
            <person name="Li W."/>
            <person name="Chetelat R.T."/>
        </authorList>
    </citation>
    <scope>NUCLEOTIDE SEQUENCE</scope>
    <source>
        <strain evidence="4">CRIB-18</strain>
        <plasmid evidence="4">1</plasmid>
    </source>
</reference>
<feature type="signal peptide" evidence="2">
    <location>
        <begin position="1"/>
        <end position="20"/>
    </location>
</feature>
<feature type="transmembrane region" description="Helical" evidence="1">
    <location>
        <begin position="98"/>
        <end position="119"/>
    </location>
</feature>
<dbReference type="RefSeq" id="WP_176454821.1">
    <property type="nucleotide sequence ID" value="NZ_LK031773.1"/>
</dbReference>
<evidence type="ECO:0000259" key="3">
    <source>
        <dbReference type="Pfam" id="PF09990"/>
    </source>
</evidence>